<keyword evidence="1" id="KW-1133">Transmembrane helix</keyword>
<feature type="transmembrane region" description="Helical" evidence="1">
    <location>
        <begin position="365"/>
        <end position="385"/>
    </location>
</feature>
<organism evidence="3 4">
    <name type="scientific">Aureicoccus marinus</name>
    <dbReference type="NCBI Taxonomy" id="754435"/>
    <lineage>
        <taxon>Bacteria</taxon>
        <taxon>Pseudomonadati</taxon>
        <taxon>Bacteroidota</taxon>
        <taxon>Flavobacteriia</taxon>
        <taxon>Flavobacteriales</taxon>
        <taxon>Flavobacteriaceae</taxon>
        <taxon>Aureicoccus</taxon>
    </lineage>
</organism>
<dbReference type="EMBL" id="MQVX01000001">
    <property type="protein sequence ID" value="PQJ15035.1"/>
    <property type="molecule type" value="Genomic_DNA"/>
</dbReference>
<feature type="transmembrane region" description="Helical" evidence="1">
    <location>
        <begin position="288"/>
        <end position="316"/>
    </location>
</feature>
<dbReference type="InterPro" id="IPR007349">
    <property type="entry name" value="DUF418"/>
</dbReference>
<dbReference type="OrthoDB" id="9807744at2"/>
<keyword evidence="4" id="KW-1185">Reference proteome</keyword>
<feature type="transmembrane region" description="Helical" evidence="1">
    <location>
        <begin position="100"/>
        <end position="117"/>
    </location>
</feature>
<feature type="transmembrane region" description="Helical" evidence="1">
    <location>
        <begin position="217"/>
        <end position="237"/>
    </location>
</feature>
<dbReference type="PANTHER" id="PTHR30590:SF2">
    <property type="entry name" value="INNER MEMBRANE PROTEIN"/>
    <property type="match status" value="1"/>
</dbReference>
<dbReference type="Pfam" id="PF04235">
    <property type="entry name" value="DUF418"/>
    <property type="match status" value="1"/>
</dbReference>
<evidence type="ECO:0000313" key="4">
    <source>
        <dbReference type="Proteomes" id="UP000239366"/>
    </source>
</evidence>
<sequence>METSTNPPELSVKKSDRIILIDALRGFALAGIVFTHMFEHYMASPIPVENAEMINPGLIDEILSGLCDFLLRGKFFALFSFLFGFSFFIQMDKGSQKGDYYGLTFLRRILILLGIGFLHSCLYRGDILLIYALLAIPLIPFHKASSRWVWAFILLIFLGVPRYLVFYFNGGAPLILDYILMPDSPAIAEYFKILQTGDPMTVFVANAWEGILFKFEFQWGVISRGYLTFAFFLLGLWAGRTGWFRDYIFQKPRFKRGWIIGLTLMIINSVAAGFIFDSVGDFNGFNSWVLMLGLTAWDLANLGMTLLYISLFVLAFATPKGERRLSVFVPYGKMALTNYLLQSALGSMVYYGWGLGFVGTLPTRYSFLLAIALIVFQMWLSALWLKYFRYGPIEWLWRSLTHFKRYPLRFNE</sequence>
<feature type="transmembrane region" description="Helical" evidence="1">
    <location>
        <begin position="18"/>
        <end position="38"/>
    </location>
</feature>
<dbReference type="PANTHER" id="PTHR30590">
    <property type="entry name" value="INNER MEMBRANE PROTEIN"/>
    <property type="match status" value="1"/>
</dbReference>
<dbReference type="AlphaFoldDB" id="A0A2S7T6A9"/>
<feature type="transmembrane region" description="Helical" evidence="1">
    <location>
        <begin position="123"/>
        <end position="141"/>
    </location>
</feature>
<dbReference type="Proteomes" id="UP000239366">
    <property type="component" value="Unassembled WGS sequence"/>
</dbReference>
<name>A0A2S7T6A9_9FLAO</name>
<feature type="transmembrane region" description="Helical" evidence="1">
    <location>
        <begin position="258"/>
        <end position="276"/>
    </location>
</feature>
<proteinExistence type="predicted"/>
<reference evidence="4" key="1">
    <citation type="submission" date="2016-11" db="EMBL/GenBank/DDBJ databases">
        <title>Trade-off between light-utilization and light-protection in marine flavobacteria.</title>
        <authorList>
            <person name="Kumagai Y."/>
            <person name="Yoshizawa S."/>
            <person name="Kogure K."/>
        </authorList>
    </citation>
    <scope>NUCLEOTIDE SEQUENCE [LARGE SCALE GENOMIC DNA]</scope>
    <source>
        <strain evidence="4">SG-18</strain>
    </source>
</reference>
<feature type="domain" description="DUF418" evidence="2">
    <location>
        <begin position="238"/>
        <end position="403"/>
    </location>
</feature>
<accession>A0A2S7T6A9</accession>
<gene>
    <name evidence="3" type="ORF">BST99_04170</name>
</gene>
<evidence type="ECO:0000256" key="1">
    <source>
        <dbReference type="SAM" id="Phobius"/>
    </source>
</evidence>
<dbReference type="RefSeq" id="WP_105000686.1">
    <property type="nucleotide sequence ID" value="NZ_MQVX01000001.1"/>
</dbReference>
<keyword evidence="1" id="KW-0472">Membrane</keyword>
<feature type="transmembrane region" description="Helical" evidence="1">
    <location>
        <begin position="69"/>
        <end position="88"/>
    </location>
</feature>
<keyword evidence="1" id="KW-0812">Transmembrane</keyword>
<evidence type="ECO:0000259" key="2">
    <source>
        <dbReference type="Pfam" id="PF04235"/>
    </source>
</evidence>
<feature type="transmembrane region" description="Helical" evidence="1">
    <location>
        <begin position="336"/>
        <end position="353"/>
    </location>
</feature>
<dbReference type="InterPro" id="IPR052529">
    <property type="entry name" value="Bact_Transport_Assoc"/>
</dbReference>
<protein>
    <recommendedName>
        <fullName evidence="2">DUF418 domain-containing protein</fullName>
    </recommendedName>
</protein>
<comment type="caution">
    <text evidence="3">The sequence shown here is derived from an EMBL/GenBank/DDBJ whole genome shotgun (WGS) entry which is preliminary data.</text>
</comment>
<feature type="transmembrane region" description="Helical" evidence="1">
    <location>
        <begin position="148"/>
        <end position="168"/>
    </location>
</feature>
<evidence type="ECO:0000313" key="3">
    <source>
        <dbReference type="EMBL" id="PQJ15035.1"/>
    </source>
</evidence>